<dbReference type="InterPro" id="IPR004556">
    <property type="entry name" value="HemK-like"/>
</dbReference>
<evidence type="ECO:0000313" key="8">
    <source>
        <dbReference type="Proteomes" id="UP000253551"/>
    </source>
</evidence>
<dbReference type="InterPro" id="IPR007848">
    <property type="entry name" value="Small_mtfrase_dom"/>
</dbReference>
<comment type="caution">
    <text evidence="7">The sequence shown here is derived from an EMBL/GenBank/DDBJ whole genome shotgun (WGS) entry which is preliminary data.</text>
</comment>
<dbReference type="NCBIfam" id="TIGR00536">
    <property type="entry name" value="hemK_fam"/>
    <property type="match status" value="1"/>
</dbReference>
<proteinExistence type="predicted"/>
<evidence type="ECO:0000256" key="4">
    <source>
        <dbReference type="ARBA" id="ARBA00022691"/>
    </source>
</evidence>
<comment type="catalytic activity">
    <reaction evidence="5">
        <text>L-glutaminyl-[peptide chain release factor] + S-adenosyl-L-methionine = N(5)-methyl-L-glutaminyl-[peptide chain release factor] + S-adenosyl-L-homocysteine + H(+)</text>
        <dbReference type="Rhea" id="RHEA:42896"/>
        <dbReference type="Rhea" id="RHEA-COMP:10271"/>
        <dbReference type="Rhea" id="RHEA-COMP:10272"/>
        <dbReference type="ChEBI" id="CHEBI:15378"/>
        <dbReference type="ChEBI" id="CHEBI:30011"/>
        <dbReference type="ChEBI" id="CHEBI:57856"/>
        <dbReference type="ChEBI" id="CHEBI:59789"/>
        <dbReference type="ChEBI" id="CHEBI:61891"/>
        <dbReference type="EC" id="2.1.1.297"/>
    </reaction>
</comment>
<dbReference type="Proteomes" id="UP000253551">
    <property type="component" value="Unassembled WGS sequence"/>
</dbReference>
<dbReference type="GO" id="GO:0005739">
    <property type="term" value="C:mitochondrion"/>
    <property type="evidence" value="ECO:0007669"/>
    <property type="project" value="TreeGrafter"/>
</dbReference>
<evidence type="ECO:0000256" key="3">
    <source>
        <dbReference type="ARBA" id="ARBA00022679"/>
    </source>
</evidence>
<name>A0A367IQ47_RHIST</name>
<keyword evidence="3" id="KW-0808">Transferase</keyword>
<dbReference type="EMBL" id="PJQM01006347">
    <property type="protein sequence ID" value="RCH79824.1"/>
    <property type="molecule type" value="Genomic_DNA"/>
</dbReference>
<protein>
    <recommendedName>
        <fullName evidence="1">peptide chain release factor N(5)-glutamine methyltransferase</fullName>
        <ecNumber evidence="1">2.1.1.297</ecNumber>
    </recommendedName>
</protein>
<evidence type="ECO:0000256" key="5">
    <source>
        <dbReference type="ARBA" id="ARBA00048391"/>
    </source>
</evidence>
<evidence type="ECO:0000259" key="6">
    <source>
        <dbReference type="Pfam" id="PF05175"/>
    </source>
</evidence>
<dbReference type="EC" id="2.1.1.297" evidence="1"/>
<dbReference type="InterPro" id="IPR029063">
    <property type="entry name" value="SAM-dependent_MTases_sf"/>
</dbReference>
<dbReference type="InterPro" id="IPR002052">
    <property type="entry name" value="DNA_methylase_N6_adenine_CS"/>
</dbReference>
<keyword evidence="8" id="KW-1185">Reference proteome</keyword>
<dbReference type="STRING" id="4846.A0A367IQ47"/>
<sequence>MRSKSLANQTAKWIQSLTSVCEGDINHAKRQLVWLKQKVISDTGRECVLQQDIDLLDQYVDQRVREHKPLQYILGTQPFCDLDIVTRPPTLIPRWETEEWTYKVIDQLKQHHLDKLKSPLRILDICTGSGCIALALAKHLPKGTVHITGLDISNKAIALAKENLQVHQHVLLNPVEFVQQDIFEFNLPQDTFNFIVSNPPYVTLDEYDSLDPDVKNWEDVGALVAEDQGTRVHQRIIQMTTAISPMLSMPYLYMEIGGTHQVGLLNEAMRKHGFKGTKVWKDLADKDRVIVGY</sequence>
<dbReference type="Gene3D" id="1.10.8.10">
    <property type="entry name" value="DNA helicase RuvA subunit, C-terminal domain"/>
    <property type="match status" value="1"/>
</dbReference>
<dbReference type="PANTHER" id="PTHR18895">
    <property type="entry name" value="HEMK METHYLTRANSFERASE"/>
    <property type="match status" value="1"/>
</dbReference>
<dbReference type="CDD" id="cd02440">
    <property type="entry name" value="AdoMet_MTases"/>
    <property type="match status" value="1"/>
</dbReference>
<evidence type="ECO:0000256" key="2">
    <source>
        <dbReference type="ARBA" id="ARBA00022603"/>
    </source>
</evidence>
<dbReference type="AlphaFoldDB" id="A0A367IQ47"/>
<dbReference type="GO" id="GO:0102559">
    <property type="term" value="F:peptide chain release factor N(5)-glutamine methyltransferase activity"/>
    <property type="evidence" value="ECO:0007669"/>
    <property type="project" value="UniProtKB-EC"/>
</dbReference>
<dbReference type="SUPFAM" id="SSF53335">
    <property type="entry name" value="S-adenosyl-L-methionine-dependent methyltransferases"/>
    <property type="match status" value="1"/>
</dbReference>
<dbReference type="GO" id="GO:0032259">
    <property type="term" value="P:methylation"/>
    <property type="evidence" value="ECO:0007669"/>
    <property type="project" value="UniProtKB-KW"/>
</dbReference>
<feature type="domain" description="Methyltransferase small" evidence="6">
    <location>
        <begin position="111"/>
        <end position="203"/>
    </location>
</feature>
<evidence type="ECO:0000256" key="1">
    <source>
        <dbReference type="ARBA" id="ARBA00012771"/>
    </source>
</evidence>
<keyword evidence="2" id="KW-0489">Methyltransferase</keyword>
<evidence type="ECO:0000313" key="7">
    <source>
        <dbReference type="EMBL" id="RCH79824.1"/>
    </source>
</evidence>
<accession>A0A367IQ47</accession>
<dbReference type="OrthoDB" id="269872at2759"/>
<dbReference type="Pfam" id="PF05175">
    <property type="entry name" value="MTS"/>
    <property type="match status" value="1"/>
</dbReference>
<dbReference type="GO" id="GO:0003676">
    <property type="term" value="F:nucleic acid binding"/>
    <property type="evidence" value="ECO:0007669"/>
    <property type="project" value="InterPro"/>
</dbReference>
<dbReference type="PROSITE" id="PS00092">
    <property type="entry name" value="N6_MTASE"/>
    <property type="match status" value="1"/>
</dbReference>
<keyword evidence="4" id="KW-0949">S-adenosyl-L-methionine</keyword>
<dbReference type="PANTHER" id="PTHR18895:SF74">
    <property type="entry name" value="MTRF1L RELEASE FACTOR GLUTAMINE METHYLTRANSFERASE"/>
    <property type="match status" value="1"/>
</dbReference>
<dbReference type="InterPro" id="IPR050320">
    <property type="entry name" value="N5-glutamine_MTase"/>
</dbReference>
<reference evidence="7 8" key="1">
    <citation type="journal article" date="2018" name="G3 (Bethesda)">
        <title>Phylogenetic and Phylogenomic Definition of Rhizopus Species.</title>
        <authorList>
            <person name="Gryganskyi A.P."/>
            <person name="Golan J."/>
            <person name="Dolatabadi S."/>
            <person name="Mondo S."/>
            <person name="Robb S."/>
            <person name="Idnurm A."/>
            <person name="Muszewska A."/>
            <person name="Steczkiewicz K."/>
            <person name="Masonjones S."/>
            <person name="Liao H.L."/>
            <person name="Gajdeczka M.T."/>
            <person name="Anike F."/>
            <person name="Vuek A."/>
            <person name="Anishchenko I.M."/>
            <person name="Voigt K."/>
            <person name="de Hoog G.S."/>
            <person name="Smith M.E."/>
            <person name="Heitman J."/>
            <person name="Vilgalys R."/>
            <person name="Stajich J.E."/>
        </authorList>
    </citation>
    <scope>NUCLEOTIDE SEQUENCE [LARGE SCALE GENOMIC DNA]</scope>
    <source>
        <strain evidence="7 8">LSU 92-RS-03</strain>
    </source>
</reference>
<gene>
    <name evidence="7" type="ORF">CU098_004652</name>
</gene>
<dbReference type="Gene3D" id="3.40.50.150">
    <property type="entry name" value="Vaccinia Virus protein VP39"/>
    <property type="match status" value="1"/>
</dbReference>
<organism evidence="7 8">
    <name type="scientific">Rhizopus stolonifer</name>
    <name type="common">Rhizopus nigricans</name>
    <dbReference type="NCBI Taxonomy" id="4846"/>
    <lineage>
        <taxon>Eukaryota</taxon>
        <taxon>Fungi</taxon>
        <taxon>Fungi incertae sedis</taxon>
        <taxon>Mucoromycota</taxon>
        <taxon>Mucoromycotina</taxon>
        <taxon>Mucoromycetes</taxon>
        <taxon>Mucorales</taxon>
        <taxon>Mucorineae</taxon>
        <taxon>Rhizopodaceae</taxon>
        <taxon>Rhizopus</taxon>
    </lineage>
</organism>